<dbReference type="InterPro" id="IPR045394">
    <property type="entry name" value="Abhydrolase_dom"/>
</dbReference>
<protein>
    <recommendedName>
        <fullName evidence="3">Alpha/beta hydrolase domain-containing protein</fullName>
    </recommendedName>
</protein>
<sequence length="504" mass="52226">MPADRSPRGQGIAPGWLRAALLCCLLAATATVAGCPDGAPQKPTTSVTPAPRPAGPAADLQELTGGKGVNMGSPVVVDLTGPGYIQNEYVASGTATSYRPQGALARDGRWVFQPADAAAYRTRVLVRRPADARDVSGTVVIEWLNVSSGVDSDVEWYNTHEELMRHGDVWVGVSAQRIGVMGGDVLTPSAAGSMTTGLRGADPARYGSLNQPGDGYAFDIFTQVVRAIRAGGVAMGGSTPKYLLAAGESQSAYAMVTYINGVQPLTQAFDGFLVHSRGSGALPLVGPGQSTSLTDTAATTPTLVRSDTGVPVLDVQTEGDLTVVLNSLRARQDDSSRFRLWEVAGAAHADAHALGPFVNALDCGVPVNNAPTHIVVKAAIRALETWVQAGTPPPTAPRITVTSGGSPGVARDTDGVAEGGIRTPPVAVPVDVLSGAPATNASVLCELFGSTNPLPVTRIAMLYPTKDAYLQRYTAAVDKTIEAGFALTADRATLLAYAQPDRIH</sequence>
<comment type="caution">
    <text evidence="4">The sequence shown here is derived from an EMBL/GenBank/DDBJ whole genome shotgun (WGS) entry which is preliminary data.</text>
</comment>
<feature type="domain" description="Alpha/beta hydrolase" evidence="3">
    <location>
        <begin position="63"/>
        <end position="495"/>
    </location>
</feature>
<dbReference type="PROSITE" id="PS51257">
    <property type="entry name" value="PROKAR_LIPOPROTEIN"/>
    <property type="match status" value="1"/>
</dbReference>
<evidence type="ECO:0000256" key="1">
    <source>
        <dbReference type="SAM" id="MobiDB-lite"/>
    </source>
</evidence>
<keyword evidence="5" id="KW-1185">Reference proteome</keyword>
<evidence type="ECO:0000313" key="5">
    <source>
        <dbReference type="Proteomes" id="UP000179769"/>
    </source>
</evidence>
<name>A0A1S1QZ90_9ACTN</name>
<reference evidence="5" key="1">
    <citation type="submission" date="2016-07" db="EMBL/GenBank/DDBJ databases">
        <title>Frankia sp. NRRL B-16219 Genome sequencing.</title>
        <authorList>
            <person name="Ghodhbane-Gtari F."/>
            <person name="Swanson E."/>
            <person name="Gueddou A."/>
            <person name="Louati M."/>
            <person name="Nouioui I."/>
            <person name="Hezbri K."/>
            <person name="Abebe-Akele F."/>
            <person name="Simpson S."/>
            <person name="Morris K."/>
            <person name="Thomas K."/>
            <person name="Gtari M."/>
            <person name="Tisa L.S."/>
        </authorList>
    </citation>
    <scope>NUCLEOTIDE SEQUENCE [LARGE SCALE GENOMIC DNA]</scope>
    <source>
        <strain evidence="5">NRRL B-16219</strain>
    </source>
</reference>
<organism evidence="4 5">
    <name type="scientific">Parafrankia soli</name>
    <dbReference type="NCBI Taxonomy" id="2599596"/>
    <lineage>
        <taxon>Bacteria</taxon>
        <taxon>Bacillati</taxon>
        <taxon>Actinomycetota</taxon>
        <taxon>Actinomycetes</taxon>
        <taxon>Frankiales</taxon>
        <taxon>Frankiaceae</taxon>
        <taxon>Parafrankia</taxon>
    </lineage>
</organism>
<gene>
    <name evidence="4" type="ORF">BBK14_33050</name>
</gene>
<dbReference type="AlphaFoldDB" id="A0A1S1QZ90"/>
<dbReference type="Pfam" id="PF20091">
    <property type="entry name" value="Abhydrolase_10"/>
    <property type="match status" value="1"/>
</dbReference>
<keyword evidence="2" id="KW-0732">Signal</keyword>
<dbReference type="EMBL" id="MAXA01000100">
    <property type="protein sequence ID" value="OHV39280.1"/>
    <property type="molecule type" value="Genomic_DNA"/>
</dbReference>
<evidence type="ECO:0000256" key="2">
    <source>
        <dbReference type="SAM" id="SignalP"/>
    </source>
</evidence>
<accession>A0A1S1QZ90</accession>
<dbReference type="OrthoDB" id="1971292at2"/>
<evidence type="ECO:0000259" key="3">
    <source>
        <dbReference type="Pfam" id="PF20091"/>
    </source>
</evidence>
<dbReference type="Proteomes" id="UP000179769">
    <property type="component" value="Unassembled WGS sequence"/>
</dbReference>
<dbReference type="RefSeq" id="WP_071061244.1">
    <property type="nucleotide sequence ID" value="NZ_MAXA01000100.1"/>
</dbReference>
<feature type="signal peptide" evidence="2">
    <location>
        <begin position="1"/>
        <end position="33"/>
    </location>
</feature>
<feature type="chain" id="PRO_5038375765" description="Alpha/beta hydrolase domain-containing protein" evidence="2">
    <location>
        <begin position="34"/>
        <end position="504"/>
    </location>
</feature>
<evidence type="ECO:0000313" key="4">
    <source>
        <dbReference type="EMBL" id="OHV39280.1"/>
    </source>
</evidence>
<feature type="region of interest" description="Disordered" evidence="1">
    <location>
        <begin position="35"/>
        <end position="56"/>
    </location>
</feature>
<proteinExistence type="predicted"/>